<feature type="non-terminal residue" evidence="1">
    <location>
        <position position="295"/>
    </location>
</feature>
<dbReference type="Proteomes" id="UP000678393">
    <property type="component" value="Unassembled WGS sequence"/>
</dbReference>
<protein>
    <submittedName>
        <fullName evidence="1">Uncharacterized protein</fullName>
    </submittedName>
</protein>
<sequence>PNVYICPESVLPANFKVLPQTRIGVDVPGFHYVFVNANGEIENTRGPKGTQVGCFITIIIVAVYIKNGSPLASMTAILAAADVVAKMTKYMPSSIFTKLAGSAGVGVFTAVEKVTVFHEYARYANGNCSHSCTGACSHTCTTDGRKMEGLAGLGGVIGAVLDDNLLCTSHDPYRHTQNILSHEFTHTIHDYGLPTNVKSQVTAAYHTAKASSTWVLSSYHYMPMHVENWSLTFTLLSTGGMVSCGSSLCSSEHEAREHLRIADPGLYNVLTHIFTDNRPGLLSGMTICPTSSVVG</sequence>
<dbReference type="OrthoDB" id="6132182at2759"/>
<dbReference type="EMBL" id="CAJHNH020000949">
    <property type="protein sequence ID" value="CAG5120679.1"/>
    <property type="molecule type" value="Genomic_DNA"/>
</dbReference>
<reference evidence="1" key="1">
    <citation type="submission" date="2021-04" db="EMBL/GenBank/DDBJ databases">
        <authorList>
            <consortium name="Molecular Ecology Group"/>
        </authorList>
    </citation>
    <scope>NUCLEOTIDE SEQUENCE</scope>
</reference>
<accession>A0A8S3YV54</accession>
<organism evidence="1 2">
    <name type="scientific">Candidula unifasciata</name>
    <dbReference type="NCBI Taxonomy" id="100452"/>
    <lineage>
        <taxon>Eukaryota</taxon>
        <taxon>Metazoa</taxon>
        <taxon>Spiralia</taxon>
        <taxon>Lophotrochozoa</taxon>
        <taxon>Mollusca</taxon>
        <taxon>Gastropoda</taxon>
        <taxon>Heterobranchia</taxon>
        <taxon>Euthyneura</taxon>
        <taxon>Panpulmonata</taxon>
        <taxon>Eupulmonata</taxon>
        <taxon>Stylommatophora</taxon>
        <taxon>Helicina</taxon>
        <taxon>Helicoidea</taxon>
        <taxon>Geomitridae</taxon>
        <taxon>Candidula</taxon>
    </lineage>
</organism>
<dbReference type="AlphaFoldDB" id="A0A8S3YV54"/>
<keyword evidence="2" id="KW-1185">Reference proteome</keyword>
<name>A0A8S3YV54_9EUPU</name>
<comment type="caution">
    <text evidence="1">The sequence shown here is derived from an EMBL/GenBank/DDBJ whole genome shotgun (WGS) entry which is preliminary data.</text>
</comment>
<evidence type="ECO:0000313" key="2">
    <source>
        <dbReference type="Proteomes" id="UP000678393"/>
    </source>
</evidence>
<gene>
    <name evidence="1" type="ORF">CUNI_LOCUS6237</name>
</gene>
<evidence type="ECO:0000313" key="1">
    <source>
        <dbReference type="EMBL" id="CAG5120679.1"/>
    </source>
</evidence>
<proteinExistence type="predicted"/>